<evidence type="ECO:0000256" key="3">
    <source>
        <dbReference type="SAM" id="SignalP"/>
    </source>
</evidence>
<protein>
    <submittedName>
        <fullName evidence="5">S26 family signal peptidase</fullName>
    </submittedName>
</protein>
<evidence type="ECO:0000313" key="6">
    <source>
        <dbReference type="Proteomes" id="UP001595872"/>
    </source>
</evidence>
<dbReference type="CDD" id="cd06462">
    <property type="entry name" value="Peptidase_S24_S26"/>
    <property type="match status" value="1"/>
</dbReference>
<name>A0ABV9U6T2_9ACTN</name>
<organism evidence="5 6">
    <name type="scientific">Actinomadura gamaensis</name>
    <dbReference type="NCBI Taxonomy" id="1763541"/>
    <lineage>
        <taxon>Bacteria</taxon>
        <taxon>Bacillati</taxon>
        <taxon>Actinomycetota</taxon>
        <taxon>Actinomycetes</taxon>
        <taxon>Streptosporangiales</taxon>
        <taxon>Thermomonosporaceae</taxon>
        <taxon>Actinomadura</taxon>
    </lineage>
</organism>
<evidence type="ECO:0000259" key="4">
    <source>
        <dbReference type="Pfam" id="PF10502"/>
    </source>
</evidence>
<feature type="domain" description="Peptidase S26" evidence="4">
    <location>
        <begin position="21"/>
        <end position="109"/>
    </location>
</feature>
<keyword evidence="3" id="KW-0732">Signal</keyword>
<dbReference type="PANTHER" id="PTHR43390">
    <property type="entry name" value="SIGNAL PEPTIDASE I"/>
    <property type="match status" value="1"/>
</dbReference>
<keyword evidence="6" id="KW-1185">Reference proteome</keyword>
<dbReference type="InterPro" id="IPR000223">
    <property type="entry name" value="Pept_S26A_signal_pept_1"/>
</dbReference>
<gene>
    <name evidence="5" type="ORF">ACFPCY_32800</name>
</gene>
<dbReference type="InterPro" id="IPR019533">
    <property type="entry name" value="Peptidase_S26"/>
</dbReference>
<comment type="similarity">
    <text evidence="2">Belongs to the peptidase S26 family.</text>
</comment>
<evidence type="ECO:0000256" key="2">
    <source>
        <dbReference type="ARBA" id="ARBA00009370"/>
    </source>
</evidence>
<evidence type="ECO:0000313" key="5">
    <source>
        <dbReference type="EMBL" id="MFC4912121.1"/>
    </source>
</evidence>
<dbReference type="Gene3D" id="2.10.109.10">
    <property type="entry name" value="Umud Fragment, subunit A"/>
    <property type="match status" value="1"/>
</dbReference>
<dbReference type="PANTHER" id="PTHR43390:SF1">
    <property type="entry name" value="CHLOROPLAST PROCESSING PEPTIDASE"/>
    <property type="match status" value="1"/>
</dbReference>
<dbReference type="EMBL" id="JBHSIT010000011">
    <property type="protein sequence ID" value="MFC4912121.1"/>
    <property type="molecule type" value="Genomic_DNA"/>
</dbReference>
<dbReference type="InterPro" id="IPR036286">
    <property type="entry name" value="LexA/Signal_pep-like_sf"/>
</dbReference>
<dbReference type="Pfam" id="PF10502">
    <property type="entry name" value="Peptidase_S26"/>
    <property type="match status" value="1"/>
</dbReference>
<reference evidence="6" key="1">
    <citation type="journal article" date="2019" name="Int. J. Syst. Evol. Microbiol.">
        <title>The Global Catalogue of Microorganisms (GCM) 10K type strain sequencing project: providing services to taxonomists for standard genome sequencing and annotation.</title>
        <authorList>
            <consortium name="The Broad Institute Genomics Platform"/>
            <consortium name="The Broad Institute Genome Sequencing Center for Infectious Disease"/>
            <person name="Wu L."/>
            <person name="Ma J."/>
        </authorList>
    </citation>
    <scope>NUCLEOTIDE SEQUENCE [LARGE SCALE GENOMIC DNA]</scope>
    <source>
        <strain evidence="6">KLKA75</strain>
    </source>
</reference>
<sequence>MGRTPLAFVLGAAGLAGAAVAAGAAAWTARRRLIVVTVEGRSMAPTFLDGDRVLVRRRSLADVRLGDVVVLEPPSTGEYLAAPPTNGPGRGRTVAWNVKRVVALPGDPVPDGVPGEGGTVPSGKLAVFGDNPDSVDSRQRGLYSGERLLGVVLRRLGGTRAGAVRDGSNRQWSPRSAPR</sequence>
<feature type="signal peptide" evidence="3">
    <location>
        <begin position="1"/>
        <end position="21"/>
    </location>
</feature>
<dbReference type="Proteomes" id="UP001595872">
    <property type="component" value="Unassembled WGS sequence"/>
</dbReference>
<feature type="chain" id="PRO_5046517370" evidence="3">
    <location>
        <begin position="22"/>
        <end position="179"/>
    </location>
</feature>
<proteinExistence type="inferred from homology"/>
<accession>A0ABV9U6T2</accession>
<comment type="subcellular location">
    <subcellularLocation>
        <location evidence="1">Cell membrane</location>
        <topology evidence="1">Single-pass type II membrane protein</topology>
    </subcellularLocation>
</comment>
<evidence type="ECO:0000256" key="1">
    <source>
        <dbReference type="ARBA" id="ARBA00004401"/>
    </source>
</evidence>
<dbReference type="SUPFAM" id="SSF51306">
    <property type="entry name" value="LexA/Signal peptidase"/>
    <property type="match status" value="1"/>
</dbReference>
<dbReference type="PRINTS" id="PR00727">
    <property type="entry name" value="LEADERPTASE"/>
</dbReference>
<dbReference type="RefSeq" id="WP_378261727.1">
    <property type="nucleotide sequence ID" value="NZ_JBHSIT010000011.1"/>
</dbReference>
<comment type="caution">
    <text evidence="5">The sequence shown here is derived from an EMBL/GenBank/DDBJ whole genome shotgun (WGS) entry which is preliminary data.</text>
</comment>